<feature type="transmembrane region" description="Helical" evidence="1">
    <location>
        <begin position="7"/>
        <end position="25"/>
    </location>
</feature>
<accession>A0A3P7ZQQ7</accession>
<reference evidence="2 3" key="1">
    <citation type="submission" date="2018-11" db="EMBL/GenBank/DDBJ databases">
        <authorList>
            <consortium name="Pathogen Informatics"/>
        </authorList>
    </citation>
    <scope>NUCLEOTIDE SEQUENCE [LARGE SCALE GENOMIC DNA]</scope>
    <source>
        <strain evidence="2 3">MHpl1</strain>
    </source>
</reference>
<name>A0A3P7ZQQ7_HAEPC</name>
<dbReference type="AlphaFoldDB" id="A0A3P7ZQQ7"/>
<dbReference type="Proteomes" id="UP000268014">
    <property type="component" value="Unassembled WGS sequence"/>
</dbReference>
<keyword evidence="1" id="KW-0472">Membrane</keyword>
<organism evidence="2 3">
    <name type="scientific">Haemonchus placei</name>
    <name type="common">Barber's pole worm</name>
    <dbReference type="NCBI Taxonomy" id="6290"/>
    <lineage>
        <taxon>Eukaryota</taxon>
        <taxon>Metazoa</taxon>
        <taxon>Ecdysozoa</taxon>
        <taxon>Nematoda</taxon>
        <taxon>Chromadorea</taxon>
        <taxon>Rhabditida</taxon>
        <taxon>Rhabditina</taxon>
        <taxon>Rhabditomorpha</taxon>
        <taxon>Strongyloidea</taxon>
        <taxon>Trichostrongylidae</taxon>
        <taxon>Haemonchus</taxon>
    </lineage>
</organism>
<protein>
    <submittedName>
        <fullName evidence="2">Uncharacterized protein</fullName>
    </submittedName>
</protein>
<dbReference type="EMBL" id="UZAF01022669">
    <property type="protein sequence ID" value="VDO86507.1"/>
    <property type="molecule type" value="Genomic_DNA"/>
</dbReference>
<evidence type="ECO:0000256" key="1">
    <source>
        <dbReference type="SAM" id="Phobius"/>
    </source>
</evidence>
<sequence length="44" mass="5277">MDNAFRFIFFCQGWVIWACLHVFFYSTDSLFVEINGAFSQKMKM</sequence>
<proteinExistence type="predicted"/>
<evidence type="ECO:0000313" key="2">
    <source>
        <dbReference type="EMBL" id="VDO86507.1"/>
    </source>
</evidence>
<keyword evidence="1" id="KW-0812">Transmembrane</keyword>
<gene>
    <name evidence="2" type="ORF">HPLM_LOCUS20871</name>
</gene>
<evidence type="ECO:0000313" key="3">
    <source>
        <dbReference type="Proteomes" id="UP000268014"/>
    </source>
</evidence>
<keyword evidence="1" id="KW-1133">Transmembrane helix</keyword>
<keyword evidence="3" id="KW-1185">Reference proteome</keyword>